<evidence type="ECO:0000313" key="3">
    <source>
        <dbReference type="Proteomes" id="UP001431217"/>
    </source>
</evidence>
<dbReference type="EMBL" id="JAMBEP010000003">
    <property type="protein sequence ID" value="MCL1635559.1"/>
    <property type="molecule type" value="Genomic_DNA"/>
</dbReference>
<dbReference type="SUPFAM" id="SSF52833">
    <property type="entry name" value="Thioredoxin-like"/>
    <property type="match status" value="1"/>
</dbReference>
<dbReference type="InterPro" id="IPR013740">
    <property type="entry name" value="Redoxin"/>
</dbReference>
<sequence length="199" mass="20510">MKSETAKILLIAVAAGTLGLAAALVMDGPGPLLKTEAGQRALQGVLSASAPALPAGVTVARRGEAVPPLTLPDLGGNPVAVPQAFAGRPLLINVWASWCGPCIQEMPELQRFFAEQGGKGVQVIGIALDDEAAVRRFLKTTPVAYPILIEAAGPADAGVRLGNPKGVLPYSVLVSADGRLLKQRIGPFEHGEISGWAEP</sequence>
<keyword evidence="3" id="KW-1185">Reference proteome</keyword>
<protein>
    <submittedName>
        <fullName evidence="2">TlpA family protein disulfide reductase</fullName>
    </submittedName>
</protein>
<dbReference type="PANTHER" id="PTHR42852">
    <property type="entry name" value="THIOL:DISULFIDE INTERCHANGE PROTEIN DSBE"/>
    <property type="match status" value="1"/>
</dbReference>
<dbReference type="Proteomes" id="UP001431217">
    <property type="component" value="Unassembled WGS sequence"/>
</dbReference>
<organism evidence="2 3">
    <name type="scientific">Luteimonas galliterrae</name>
    <dbReference type="NCBI Taxonomy" id="2940486"/>
    <lineage>
        <taxon>Bacteria</taxon>
        <taxon>Pseudomonadati</taxon>
        <taxon>Pseudomonadota</taxon>
        <taxon>Gammaproteobacteria</taxon>
        <taxon>Lysobacterales</taxon>
        <taxon>Lysobacteraceae</taxon>
        <taxon>Luteimonas</taxon>
    </lineage>
</organism>
<dbReference type="Pfam" id="PF08534">
    <property type="entry name" value="Redoxin"/>
    <property type="match status" value="1"/>
</dbReference>
<name>A0ABT0MKZ4_9GAMM</name>
<accession>A0ABT0MKZ4</accession>
<dbReference type="CDD" id="cd02966">
    <property type="entry name" value="TlpA_like_family"/>
    <property type="match status" value="1"/>
</dbReference>
<dbReference type="InterPro" id="IPR050553">
    <property type="entry name" value="Thioredoxin_ResA/DsbE_sf"/>
</dbReference>
<dbReference type="InterPro" id="IPR013766">
    <property type="entry name" value="Thioredoxin_domain"/>
</dbReference>
<dbReference type="InterPro" id="IPR036249">
    <property type="entry name" value="Thioredoxin-like_sf"/>
</dbReference>
<comment type="caution">
    <text evidence="2">The sequence shown here is derived from an EMBL/GenBank/DDBJ whole genome shotgun (WGS) entry which is preliminary data.</text>
</comment>
<feature type="domain" description="Thioredoxin" evidence="1">
    <location>
        <begin position="60"/>
        <end position="199"/>
    </location>
</feature>
<dbReference type="RefSeq" id="WP_249475230.1">
    <property type="nucleotide sequence ID" value="NZ_JAMBEP010000003.1"/>
</dbReference>
<gene>
    <name evidence="2" type="ORF">M2650_13100</name>
</gene>
<evidence type="ECO:0000313" key="2">
    <source>
        <dbReference type="EMBL" id="MCL1635559.1"/>
    </source>
</evidence>
<dbReference type="PROSITE" id="PS51352">
    <property type="entry name" value="THIOREDOXIN_2"/>
    <property type="match status" value="1"/>
</dbReference>
<reference evidence="2 3" key="1">
    <citation type="submission" date="2022-05" db="EMBL/GenBank/DDBJ databases">
        <title>Luteimonas sp. SX5, whole genome shotgun sequencing project.</title>
        <authorList>
            <person name="Zhao G."/>
            <person name="Shen L."/>
        </authorList>
    </citation>
    <scope>NUCLEOTIDE SEQUENCE [LARGE SCALE GENOMIC DNA]</scope>
    <source>
        <strain evidence="2 3">SX5</strain>
    </source>
</reference>
<dbReference type="Gene3D" id="3.40.30.10">
    <property type="entry name" value="Glutaredoxin"/>
    <property type="match status" value="1"/>
</dbReference>
<proteinExistence type="predicted"/>
<dbReference type="PANTHER" id="PTHR42852:SF13">
    <property type="entry name" value="PROTEIN DIPZ"/>
    <property type="match status" value="1"/>
</dbReference>
<evidence type="ECO:0000259" key="1">
    <source>
        <dbReference type="PROSITE" id="PS51352"/>
    </source>
</evidence>